<evidence type="ECO:0000256" key="4">
    <source>
        <dbReference type="SAM" id="Phobius"/>
    </source>
</evidence>
<dbReference type="Gene3D" id="3.30.450.20">
    <property type="entry name" value="PAS domain"/>
    <property type="match status" value="1"/>
</dbReference>
<comment type="similarity">
    <text evidence="2">Belongs to the methyl-accepting chemotaxis (MCP) protein family.</text>
</comment>
<dbReference type="InterPro" id="IPR004089">
    <property type="entry name" value="MCPsignal_dom"/>
</dbReference>
<dbReference type="SMART" id="SM00283">
    <property type="entry name" value="MA"/>
    <property type="match status" value="1"/>
</dbReference>
<evidence type="ECO:0000256" key="1">
    <source>
        <dbReference type="ARBA" id="ARBA00023224"/>
    </source>
</evidence>
<keyword evidence="4" id="KW-1133">Transmembrane helix</keyword>
<gene>
    <name evidence="7" type="ORF">ACFFGY_05945</name>
</gene>
<dbReference type="PANTHER" id="PTHR32089:SF112">
    <property type="entry name" value="LYSOZYME-LIKE PROTEIN-RELATED"/>
    <property type="match status" value="1"/>
</dbReference>
<dbReference type="Pfam" id="PF00015">
    <property type="entry name" value="MCPsignal"/>
    <property type="match status" value="1"/>
</dbReference>
<evidence type="ECO:0000313" key="7">
    <source>
        <dbReference type="EMBL" id="MFC0407782.1"/>
    </source>
</evidence>
<dbReference type="Pfam" id="PF00672">
    <property type="entry name" value="HAMP"/>
    <property type="match status" value="1"/>
</dbReference>
<keyword evidence="4" id="KW-0472">Membrane</keyword>
<dbReference type="PROSITE" id="PS50885">
    <property type="entry name" value="HAMP"/>
    <property type="match status" value="1"/>
</dbReference>
<dbReference type="PANTHER" id="PTHR32089">
    <property type="entry name" value="METHYL-ACCEPTING CHEMOTAXIS PROTEIN MCPB"/>
    <property type="match status" value="1"/>
</dbReference>
<sequence>MRMFRNLSVGRKLAVSAALAALLIAALVLLVRREVQLIVGEEAVLTRTMDLTRRLGGLSASTAETPMVARDIAAAQSTGAVATGQNRAELALRNGAEIATAMAEEAPAGLREDFAALPALLTDYAAGIAQLADERTKLLRARDERFYAASAEFDQALEIILGSVEFETQSNSAATELRDRLLGFQSAINDVRFGLQRFLATGDADQVRRVRRAVALQRVQLREGLNVPMSDRIKNDIEAAGKMATTMIDGAVEVLRAGEAITALDANALSTARTKLMETTDRLSRVLAGNVAEADSRVSEATRRLQMLLLVIGGVAVLLLVVSSWLTARTISLPLRRLAASVAAIAEGNAGEVVRDTERRDEIGTIAQALERLRGVVGRAFAQGQMIEQLPLGIMTADPRDEFRITYLNAEMQDILGRVAGSLPCAPGEVIGQSFDMFHAHPERQRELLSDPSRLPFRTRMNLGGEVMELRATAITDGAGHYVGPMVTWGLVTEQVRLADTFEAEVGQLVEGVADRAMELRRAAGEVSTAAAGSGQQARQVAQVSQQASADVQAVAAAAEEMAVSVAEITERVSEAAAVAGRAVQEVQSTDATVRSLSESASRIGDVVRMISDIAGQTNLLALNATIEAARAGEAGKGFAVVASEVKSLASQTARATEEIAAQIQQMQGATAAAVTAIHGIGATVERTSEIATAIAAAVEEQGSTTREIARSAAEVARGTDVVTQSIGEVRQAAEDTGAAAAEMLGASGDLSDRAGALQQKSAAFLQAVRAA</sequence>
<comment type="caution">
    <text evidence="7">The sequence shown here is derived from an EMBL/GenBank/DDBJ whole genome shotgun (WGS) entry which is preliminary data.</text>
</comment>
<dbReference type="SMART" id="SM00304">
    <property type="entry name" value="HAMP"/>
    <property type="match status" value="1"/>
</dbReference>
<dbReference type="SUPFAM" id="SSF58104">
    <property type="entry name" value="Methyl-accepting chemotaxis protein (MCP) signaling domain"/>
    <property type="match status" value="1"/>
</dbReference>
<dbReference type="Gene3D" id="6.10.340.10">
    <property type="match status" value="1"/>
</dbReference>
<dbReference type="EMBL" id="JBHLUN010000005">
    <property type="protein sequence ID" value="MFC0407782.1"/>
    <property type="molecule type" value="Genomic_DNA"/>
</dbReference>
<evidence type="ECO:0000256" key="3">
    <source>
        <dbReference type="PROSITE-ProRule" id="PRU00284"/>
    </source>
</evidence>
<dbReference type="CDD" id="cd06225">
    <property type="entry name" value="HAMP"/>
    <property type="match status" value="1"/>
</dbReference>
<accession>A0ABV6JPY9</accession>
<protein>
    <submittedName>
        <fullName evidence="7">Methyl-accepting chemotaxis protein</fullName>
    </submittedName>
</protein>
<feature type="domain" description="HAMP" evidence="6">
    <location>
        <begin position="329"/>
        <end position="382"/>
    </location>
</feature>
<keyword evidence="8" id="KW-1185">Reference proteome</keyword>
<proteinExistence type="inferred from homology"/>
<evidence type="ECO:0000313" key="8">
    <source>
        <dbReference type="Proteomes" id="UP001589865"/>
    </source>
</evidence>
<dbReference type="SUPFAM" id="SSF55785">
    <property type="entry name" value="PYP-like sensor domain (PAS domain)"/>
    <property type="match status" value="1"/>
</dbReference>
<dbReference type="InterPro" id="IPR003660">
    <property type="entry name" value="HAMP_dom"/>
</dbReference>
<keyword evidence="4" id="KW-0812">Transmembrane</keyword>
<dbReference type="Proteomes" id="UP001589865">
    <property type="component" value="Unassembled WGS sequence"/>
</dbReference>
<organism evidence="7 8">
    <name type="scientific">Roseomonas elaeocarpi</name>
    <dbReference type="NCBI Taxonomy" id="907779"/>
    <lineage>
        <taxon>Bacteria</taxon>
        <taxon>Pseudomonadati</taxon>
        <taxon>Pseudomonadota</taxon>
        <taxon>Alphaproteobacteria</taxon>
        <taxon>Acetobacterales</taxon>
        <taxon>Roseomonadaceae</taxon>
        <taxon>Roseomonas</taxon>
    </lineage>
</organism>
<feature type="domain" description="Methyl-accepting transducer" evidence="5">
    <location>
        <begin position="516"/>
        <end position="752"/>
    </location>
</feature>
<dbReference type="CDD" id="cd00130">
    <property type="entry name" value="PAS"/>
    <property type="match status" value="1"/>
</dbReference>
<dbReference type="Gene3D" id="1.10.287.950">
    <property type="entry name" value="Methyl-accepting chemotaxis protein"/>
    <property type="match status" value="1"/>
</dbReference>
<keyword evidence="1 3" id="KW-0807">Transducer</keyword>
<dbReference type="SUPFAM" id="SSF158472">
    <property type="entry name" value="HAMP domain-like"/>
    <property type="match status" value="1"/>
</dbReference>
<reference evidence="7 8" key="1">
    <citation type="submission" date="2024-09" db="EMBL/GenBank/DDBJ databases">
        <authorList>
            <person name="Sun Q."/>
            <person name="Mori K."/>
        </authorList>
    </citation>
    <scope>NUCLEOTIDE SEQUENCE [LARGE SCALE GENOMIC DNA]</scope>
    <source>
        <strain evidence="7 8">TBRC 5777</strain>
    </source>
</reference>
<dbReference type="RefSeq" id="WP_377043509.1">
    <property type="nucleotide sequence ID" value="NZ_JBHLUN010000005.1"/>
</dbReference>
<evidence type="ECO:0000256" key="2">
    <source>
        <dbReference type="ARBA" id="ARBA00029447"/>
    </source>
</evidence>
<dbReference type="InterPro" id="IPR035965">
    <property type="entry name" value="PAS-like_dom_sf"/>
</dbReference>
<evidence type="ECO:0000259" key="6">
    <source>
        <dbReference type="PROSITE" id="PS50885"/>
    </source>
</evidence>
<name>A0ABV6JPY9_9PROT</name>
<dbReference type="Pfam" id="PF13188">
    <property type="entry name" value="PAS_8"/>
    <property type="match status" value="1"/>
</dbReference>
<evidence type="ECO:0000259" key="5">
    <source>
        <dbReference type="PROSITE" id="PS50111"/>
    </source>
</evidence>
<dbReference type="PROSITE" id="PS50111">
    <property type="entry name" value="CHEMOTAXIS_TRANSDUC_2"/>
    <property type="match status" value="1"/>
</dbReference>
<dbReference type="InterPro" id="IPR000014">
    <property type="entry name" value="PAS"/>
</dbReference>
<feature type="transmembrane region" description="Helical" evidence="4">
    <location>
        <begin position="307"/>
        <end position="328"/>
    </location>
</feature>